<dbReference type="AlphaFoldDB" id="A0A0W0FMW7"/>
<comment type="caution">
    <text evidence="1">The sequence shown here is derived from an EMBL/GenBank/DDBJ whole genome shotgun (WGS) entry which is preliminary data.</text>
</comment>
<accession>A0A0W0FMW7</accession>
<organism evidence="1 2">
    <name type="scientific">Moniliophthora roreri</name>
    <name type="common">Frosty pod rot fungus</name>
    <name type="synonym">Monilia roreri</name>
    <dbReference type="NCBI Taxonomy" id="221103"/>
    <lineage>
        <taxon>Eukaryota</taxon>
        <taxon>Fungi</taxon>
        <taxon>Dikarya</taxon>
        <taxon>Basidiomycota</taxon>
        <taxon>Agaricomycotina</taxon>
        <taxon>Agaricomycetes</taxon>
        <taxon>Agaricomycetidae</taxon>
        <taxon>Agaricales</taxon>
        <taxon>Marasmiineae</taxon>
        <taxon>Marasmiaceae</taxon>
        <taxon>Moniliophthora</taxon>
    </lineage>
</organism>
<evidence type="ECO:0000313" key="1">
    <source>
        <dbReference type="EMBL" id="KTB37664.1"/>
    </source>
</evidence>
<protein>
    <submittedName>
        <fullName evidence="1">Uncharacterized protein</fullName>
    </submittedName>
</protein>
<dbReference type="EMBL" id="LATX01001833">
    <property type="protein sequence ID" value="KTB37664.1"/>
    <property type="molecule type" value="Genomic_DNA"/>
</dbReference>
<proteinExistence type="predicted"/>
<reference evidence="1 2" key="1">
    <citation type="submission" date="2015-12" db="EMBL/GenBank/DDBJ databases">
        <title>Draft genome sequence of Moniliophthora roreri, the causal agent of frosty pod rot of cacao.</title>
        <authorList>
            <person name="Aime M.C."/>
            <person name="Diaz-Valderrama J.R."/>
            <person name="Kijpornyongpan T."/>
            <person name="Phillips-Mora W."/>
        </authorList>
    </citation>
    <scope>NUCLEOTIDE SEQUENCE [LARGE SCALE GENOMIC DNA]</scope>
    <source>
        <strain evidence="1 2">MCA 2952</strain>
    </source>
</reference>
<evidence type="ECO:0000313" key="2">
    <source>
        <dbReference type="Proteomes" id="UP000054988"/>
    </source>
</evidence>
<sequence>MPLRLIPEPKAIVSIATLAFLQYTSEYSIIFFLQNIAAWAYYTHKAARTHSYRIGYYIKPFPLTGSGAQREPHLPLLPALPGQVRNRVQGDLLSAFLIFQHMSFRDVVADIYLFTQERYNKNVLVRTGESLFGVDARTVGELTARLGEAYDSLQMGSIERSFIGTLHRL</sequence>
<name>A0A0W0FMW7_MONRR</name>
<dbReference type="Proteomes" id="UP000054988">
    <property type="component" value="Unassembled WGS sequence"/>
</dbReference>
<gene>
    <name evidence="1" type="ORF">WG66_9767</name>
</gene>